<evidence type="ECO:0000313" key="5">
    <source>
        <dbReference type="Proteomes" id="UP000027341"/>
    </source>
</evidence>
<evidence type="ECO:0000256" key="2">
    <source>
        <dbReference type="ARBA" id="ARBA00022840"/>
    </source>
</evidence>
<dbReference type="Pfam" id="PF01636">
    <property type="entry name" value="APH"/>
    <property type="match status" value="1"/>
</dbReference>
<dbReference type="Proteomes" id="UP000027341">
    <property type="component" value="Unassembled WGS sequence"/>
</dbReference>
<dbReference type="AlphaFoldDB" id="A0A066ZX37"/>
<evidence type="ECO:0000259" key="3">
    <source>
        <dbReference type="Pfam" id="PF01636"/>
    </source>
</evidence>
<dbReference type="EMBL" id="JMIU01000001">
    <property type="protein sequence ID" value="KDN96839.1"/>
    <property type="molecule type" value="Genomic_DNA"/>
</dbReference>
<dbReference type="SUPFAM" id="SSF56112">
    <property type="entry name" value="Protein kinase-like (PK-like)"/>
    <property type="match status" value="1"/>
</dbReference>
<keyword evidence="1" id="KW-0547">Nucleotide-binding</keyword>
<keyword evidence="2" id="KW-0067">ATP-binding</keyword>
<dbReference type="RefSeq" id="WP_035629178.1">
    <property type="nucleotide sequence ID" value="NZ_AP020335.1"/>
</dbReference>
<proteinExistence type="predicted"/>
<gene>
    <name evidence="4" type="ORF">EI16_11420</name>
</gene>
<dbReference type="PANTHER" id="PTHR33540">
    <property type="entry name" value="TRNA THREONYLCARBAMOYLADENOSINE BIOSYNTHESIS PROTEIN TSAE"/>
    <property type="match status" value="1"/>
</dbReference>
<sequence length="346" mass="40385">MTERFQKLLTWLEQLNSFDKDVFTMPEPASNDASFRRYYRIQLTQDVDTYRQGQTFIIMDAPPEHEDCRPFIKVSHDMTAMGLNVPKVLEQDLELGFLLLTDLGADTYASKLNDSTVDYLYRDAMRALIKLNSLGEPYAKDLKPYDSQLLTTEMSLFSDWLGEKHLGLGMSQFEKIEWQNTQDVLIKSALQQPQTYVHRDYHSRNLMVLAKGNPGVLDFQDAVHGPLTYDAVSLFRDCYVRWPAEQVREWIREYFLRLVEIRLLSRDEWKGFSKAFDLMGVQRHLKASGIFARLYHRDGKDGYLADIPNTLDYIIEVGREHSEMRFIVDWTAEKVLPRLMEINKAS</sequence>
<dbReference type="GO" id="GO:0016740">
    <property type="term" value="F:transferase activity"/>
    <property type="evidence" value="ECO:0007669"/>
    <property type="project" value="UniProtKB-KW"/>
</dbReference>
<dbReference type="InterPro" id="IPR011009">
    <property type="entry name" value="Kinase-like_dom_sf"/>
</dbReference>
<dbReference type="GO" id="GO:0005524">
    <property type="term" value="F:ATP binding"/>
    <property type="evidence" value="ECO:0007669"/>
    <property type="project" value="UniProtKB-KW"/>
</dbReference>
<dbReference type="InterPro" id="IPR002575">
    <property type="entry name" value="Aminoglycoside_PTrfase"/>
</dbReference>
<evidence type="ECO:0000313" key="4">
    <source>
        <dbReference type="EMBL" id="KDN96839.1"/>
    </source>
</evidence>
<name>A0A066ZX37_HYDMR</name>
<protein>
    <submittedName>
        <fullName evidence="4">Aminoglycoside phosphotransferase</fullName>
    </submittedName>
</protein>
<organism evidence="4 5">
    <name type="scientific">Hydrogenovibrio marinus</name>
    <dbReference type="NCBI Taxonomy" id="28885"/>
    <lineage>
        <taxon>Bacteria</taxon>
        <taxon>Pseudomonadati</taxon>
        <taxon>Pseudomonadota</taxon>
        <taxon>Gammaproteobacteria</taxon>
        <taxon>Thiotrichales</taxon>
        <taxon>Piscirickettsiaceae</taxon>
        <taxon>Hydrogenovibrio</taxon>
    </lineage>
</organism>
<keyword evidence="5" id="KW-1185">Reference proteome</keyword>
<dbReference type="Gene3D" id="3.90.1200.10">
    <property type="match status" value="1"/>
</dbReference>
<reference evidence="4 5" key="1">
    <citation type="submission" date="2014-04" db="EMBL/GenBank/DDBJ databases">
        <title>Draft genome sequence of Hydrogenovibrio marinus MH-110, a model organism for aerobic H2 metabolism.</title>
        <authorList>
            <person name="Cha H.J."/>
            <person name="Jo B.H."/>
            <person name="Hwang B.H."/>
        </authorList>
    </citation>
    <scope>NUCLEOTIDE SEQUENCE [LARGE SCALE GENOMIC DNA]</scope>
    <source>
        <strain evidence="4 5">MH-110</strain>
    </source>
</reference>
<keyword evidence="4" id="KW-0808">Transferase</keyword>
<dbReference type="Gene3D" id="3.30.200.20">
    <property type="entry name" value="Phosphorylase Kinase, domain 1"/>
    <property type="match status" value="1"/>
</dbReference>
<evidence type="ECO:0000256" key="1">
    <source>
        <dbReference type="ARBA" id="ARBA00022741"/>
    </source>
</evidence>
<feature type="domain" description="Aminoglycoside phosphotransferase" evidence="3">
    <location>
        <begin position="28"/>
        <end position="255"/>
    </location>
</feature>
<dbReference type="PANTHER" id="PTHR33540:SF1">
    <property type="entry name" value="N-ACETYLMURAMATE_N-ACETYLGLUCOSAMINE KINASE"/>
    <property type="match status" value="1"/>
</dbReference>
<dbReference type="STRING" id="28885.EI16_11420"/>
<accession>A0A066ZX37</accession>
<comment type="caution">
    <text evidence="4">The sequence shown here is derived from an EMBL/GenBank/DDBJ whole genome shotgun (WGS) entry which is preliminary data.</text>
</comment>